<accession>A0A060Q1L5</accession>
<name>A0A060Q1L5_HELPX</name>
<evidence type="ECO:0000256" key="1">
    <source>
        <dbReference type="SAM" id="Phobius"/>
    </source>
</evidence>
<keyword evidence="1" id="KW-0472">Membrane</keyword>
<sequence>MTKKFMSWMVVIGALICVLLGVFIFFTSMSVKKSLTAYLNAYLDQRPHIKGMGIAGAPFECEGFFKIACVSKELRFLDSQNSPIMDFKDLNIKLNSLDKSSLTLSVHSQIQSPILEQDIQQKISQIPLKNLNALLEKFKPTRLNCSLQFNAIDEKTLNDNLKCDLTNAENILAYTFFQEGLMEAQENLSLKTIFKTLSSKDAKAIEELQDKLRFLAPKLSVSIQARHFKNVLESFYQQNKESLGFFSPYFSLRSQTPSVSYESALASLENYFMALFQSHFKDDTALQQNFKGLLQAFVSMAKDKRSQIVLNAQAKDNAKLTFNALLDSLSVNFFQSYKISHE</sequence>
<dbReference type="EMBL" id="AP014523">
    <property type="protein sequence ID" value="BAO98386.1"/>
    <property type="molecule type" value="Genomic_DNA"/>
</dbReference>
<dbReference type="HOGENOM" id="CLU_823287_0_0_7"/>
<keyword evidence="1" id="KW-1133">Transmembrane helix</keyword>
<dbReference type="Proteomes" id="UP000031662">
    <property type="component" value="Chromosome"/>
</dbReference>
<reference evidence="2 3" key="1">
    <citation type="submission" date="2013-11" db="EMBL/GenBank/DDBJ databases">
        <title>Estimation of Helicobacter pylori bacteriophage ecology using H. pylori isolates.</title>
        <authorList>
            <person name="Uchiyama J."/>
            <person name="Takemura-Uchiyama I."/>
            <person name="Ujihara T."/>
            <person name="Matsuzaki S."/>
        </authorList>
    </citation>
    <scope>NUCLEOTIDE SEQUENCE [LARGE SCALE GENOMIC DNA]</scope>
    <source>
        <strain evidence="2 3">NY40</strain>
    </source>
</reference>
<organism evidence="2 3">
    <name type="scientific">Helicobacter pylori NY40</name>
    <dbReference type="NCBI Taxonomy" id="1426844"/>
    <lineage>
        <taxon>Bacteria</taxon>
        <taxon>Pseudomonadati</taxon>
        <taxon>Campylobacterota</taxon>
        <taxon>Epsilonproteobacteria</taxon>
        <taxon>Campylobacterales</taxon>
        <taxon>Helicobacteraceae</taxon>
        <taxon>Helicobacter</taxon>
    </lineage>
</organism>
<feature type="transmembrane region" description="Helical" evidence="1">
    <location>
        <begin position="6"/>
        <end position="26"/>
    </location>
</feature>
<keyword evidence="1" id="KW-0812">Transmembrane</keyword>
<evidence type="ECO:0000313" key="2">
    <source>
        <dbReference type="EMBL" id="BAO98386.1"/>
    </source>
</evidence>
<proteinExistence type="predicted"/>
<dbReference type="AlphaFoldDB" id="A0A060Q1L5"/>
<gene>
    <name evidence="2" type="ORF">NY40_1379</name>
</gene>
<evidence type="ECO:0000313" key="3">
    <source>
        <dbReference type="Proteomes" id="UP000031662"/>
    </source>
</evidence>
<protein>
    <submittedName>
        <fullName evidence="2">Uncharacterized protein</fullName>
    </submittedName>
</protein>